<name>X1VD21_9ZZZZ</name>
<reference evidence="1" key="1">
    <citation type="journal article" date="2014" name="Front. Microbiol.">
        <title>High frequency of phylogenetically diverse reductive dehalogenase-homologous genes in deep subseafloor sedimentary metagenomes.</title>
        <authorList>
            <person name="Kawai M."/>
            <person name="Futagami T."/>
            <person name="Toyoda A."/>
            <person name="Takaki Y."/>
            <person name="Nishi S."/>
            <person name="Hori S."/>
            <person name="Arai W."/>
            <person name="Tsubouchi T."/>
            <person name="Morono Y."/>
            <person name="Uchiyama I."/>
            <person name="Ito T."/>
            <person name="Fujiyama A."/>
            <person name="Inagaki F."/>
            <person name="Takami H."/>
        </authorList>
    </citation>
    <scope>NUCLEOTIDE SEQUENCE</scope>
    <source>
        <strain evidence="1">Expedition CK06-06</strain>
    </source>
</reference>
<evidence type="ECO:0000313" key="1">
    <source>
        <dbReference type="EMBL" id="GAJ11741.1"/>
    </source>
</evidence>
<feature type="non-terminal residue" evidence="1">
    <location>
        <position position="260"/>
    </location>
</feature>
<organism evidence="1">
    <name type="scientific">marine sediment metagenome</name>
    <dbReference type="NCBI Taxonomy" id="412755"/>
    <lineage>
        <taxon>unclassified sequences</taxon>
        <taxon>metagenomes</taxon>
        <taxon>ecological metagenomes</taxon>
    </lineage>
</organism>
<comment type="caution">
    <text evidence="1">The sequence shown here is derived from an EMBL/GenBank/DDBJ whole genome shotgun (WGS) entry which is preliminary data.</text>
</comment>
<dbReference type="EMBL" id="BARW01025724">
    <property type="protein sequence ID" value="GAJ11741.1"/>
    <property type="molecule type" value="Genomic_DNA"/>
</dbReference>
<proteinExistence type="predicted"/>
<evidence type="ECO:0008006" key="2">
    <source>
        <dbReference type="Google" id="ProtNLM"/>
    </source>
</evidence>
<dbReference type="Gene3D" id="2.130.10.10">
    <property type="entry name" value="YVTN repeat-like/Quinoprotein amine dehydrogenase"/>
    <property type="match status" value="2"/>
</dbReference>
<dbReference type="InterPro" id="IPR015943">
    <property type="entry name" value="WD40/YVTN_repeat-like_dom_sf"/>
</dbReference>
<dbReference type="SUPFAM" id="SSF110296">
    <property type="entry name" value="Oligoxyloglucan reducing end-specific cellobiohydrolase"/>
    <property type="match status" value="1"/>
</dbReference>
<feature type="non-terminal residue" evidence="1">
    <location>
        <position position="1"/>
    </location>
</feature>
<dbReference type="AlphaFoldDB" id="X1VD21"/>
<accession>X1VD21</accession>
<gene>
    <name evidence="1" type="ORF">S12H4_42099</name>
</gene>
<sequence length="260" mass="27706">ATDLDIRGVITTLQPTETNIYSIDVCGDAEAANILVGTGYDDRVYCSTDGGASWSKAGKSPTGKFAQVLMSPDFLTSGIAYAATSGVNTSAFSRTTDSGNSWNQISLIDYATRDSYTVESLVAGDYNETGTIYMVTSASEGNAVFERTGGKHWERIYYAANNISQVIVNGEDYMFAVDKSAGEIYRSSDMGATWPKTIRSKSDHTLSAVCVVTPTTLYTGYTDGSIYYSTKSGVAWTPPKESDVTGSVASISVKGDVVLV</sequence>
<protein>
    <recommendedName>
        <fullName evidence="2">Sortilin N-terminal domain-containing protein</fullName>
    </recommendedName>
</protein>